<feature type="transmembrane region" description="Helical" evidence="10">
    <location>
        <begin position="66"/>
        <end position="91"/>
    </location>
</feature>
<evidence type="ECO:0000256" key="6">
    <source>
        <dbReference type="ARBA" id="ARBA00023136"/>
    </source>
</evidence>
<feature type="transmembrane region" description="Helical" evidence="10">
    <location>
        <begin position="143"/>
        <end position="163"/>
    </location>
</feature>
<feature type="domain" description="G-protein coupled receptors family 1 profile" evidence="11">
    <location>
        <begin position="45"/>
        <end position="307"/>
    </location>
</feature>
<dbReference type="GO" id="GO:0043005">
    <property type="term" value="C:neuron projection"/>
    <property type="evidence" value="ECO:0007669"/>
    <property type="project" value="TreeGrafter"/>
</dbReference>
<dbReference type="PANTHER" id="PTHR24235">
    <property type="entry name" value="NEUROPEPTIDE Y RECEPTOR"/>
    <property type="match status" value="1"/>
</dbReference>
<protein>
    <recommendedName>
        <fullName evidence="11">G-protein coupled receptors family 1 profile domain-containing protein</fullName>
    </recommendedName>
</protein>
<gene>
    <name evidence="12" type="ORF">CAEBREN_21151</name>
</gene>
<dbReference type="CDD" id="cd15203">
    <property type="entry name" value="7tmA_NPYR-like"/>
    <property type="match status" value="1"/>
</dbReference>
<evidence type="ECO:0000259" key="11">
    <source>
        <dbReference type="PROSITE" id="PS50262"/>
    </source>
</evidence>
<dbReference type="PROSITE" id="PS50262">
    <property type="entry name" value="G_PROTEIN_RECEP_F1_2"/>
    <property type="match status" value="1"/>
</dbReference>
<comment type="similarity">
    <text evidence="2 9">Belongs to the G-protein coupled receptor 1 family.</text>
</comment>
<sequence>MSGNESCKDIRKYLWDTRHDLTLHPLPIAILSTIYGLIVVIGCTGNLLVVTSVMKFKTLQSVRNMFIVSLSVSDLFVAIFSGSVTPISAFYKVWLFGAGLCRFLPLLQGTALTFSTLTLTAIAIDRFILICHPTKDPIRKEHALKMIIFNSVIAVSLTVPLCYQQELVRYGDYCGEFCSENWGADTYLRRVYGLSVLVIQFIFPLFIISICYVSISYKLRHGVFVRGSQKELMSEARRQLTQRRLRTNRMLIVMTVTFILSWLPSVLFNLLRDFSALPGIIAEQDYLYGIICHCISMTSTVVNPVLYGYCNEHFRAAFVALKEDAKAACGIRRGNPACAQLLSNHFESTTRRSVTTVPSSL</sequence>
<dbReference type="Proteomes" id="UP000008068">
    <property type="component" value="Unassembled WGS sequence"/>
</dbReference>
<keyword evidence="7 9" id="KW-0675">Receptor</keyword>
<dbReference type="InParanoid" id="G0MWZ8"/>
<dbReference type="SUPFAM" id="SSF81321">
    <property type="entry name" value="Family A G protein-coupled receptor-like"/>
    <property type="match status" value="1"/>
</dbReference>
<keyword evidence="13" id="KW-1185">Reference proteome</keyword>
<feature type="transmembrane region" description="Helical" evidence="10">
    <location>
        <begin position="111"/>
        <end position="131"/>
    </location>
</feature>
<dbReference type="OMA" id="YCNEHFR"/>
<dbReference type="InterPro" id="IPR017452">
    <property type="entry name" value="GPCR_Rhodpsn_7TM"/>
</dbReference>
<reference evidence="13" key="1">
    <citation type="submission" date="2011-07" db="EMBL/GenBank/DDBJ databases">
        <authorList>
            <consortium name="Caenorhabditis brenneri Sequencing and Analysis Consortium"/>
            <person name="Wilson R.K."/>
        </authorList>
    </citation>
    <scope>NUCLEOTIDE SEQUENCE [LARGE SCALE GENOMIC DNA]</scope>
    <source>
        <strain evidence="13">PB2801</strain>
    </source>
</reference>
<dbReference type="STRING" id="135651.G0MWZ8"/>
<dbReference type="Pfam" id="PF00001">
    <property type="entry name" value="7tm_1"/>
    <property type="match status" value="1"/>
</dbReference>
<dbReference type="AlphaFoldDB" id="G0MWZ8"/>
<evidence type="ECO:0000256" key="9">
    <source>
        <dbReference type="RuleBase" id="RU000688"/>
    </source>
</evidence>
<evidence type="ECO:0000256" key="5">
    <source>
        <dbReference type="ARBA" id="ARBA00023040"/>
    </source>
</evidence>
<comment type="subcellular location">
    <subcellularLocation>
        <location evidence="1">Membrane</location>
        <topology evidence="1">Multi-pass membrane protein</topology>
    </subcellularLocation>
</comment>
<dbReference type="PANTHER" id="PTHR24235:SF18">
    <property type="entry name" value="G-PROTEIN COUPLED RECEPTORS FAMILY 1 PROFILE DOMAIN-CONTAINING PROTEIN"/>
    <property type="match status" value="1"/>
</dbReference>
<dbReference type="eggNOG" id="KOG3656">
    <property type="taxonomic scope" value="Eukaryota"/>
</dbReference>
<feature type="transmembrane region" description="Helical" evidence="10">
    <location>
        <begin position="250"/>
        <end position="271"/>
    </location>
</feature>
<organism evidence="13">
    <name type="scientific">Caenorhabditis brenneri</name>
    <name type="common">Nematode worm</name>
    <dbReference type="NCBI Taxonomy" id="135651"/>
    <lineage>
        <taxon>Eukaryota</taxon>
        <taxon>Metazoa</taxon>
        <taxon>Ecdysozoa</taxon>
        <taxon>Nematoda</taxon>
        <taxon>Chromadorea</taxon>
        <taxon>Rhabditida</taxon>
        <taxon>Rhabditina</taxon>
        <taxon>Rhabditomorpha</taxon>
        <taxon>Rhabditoidea</taxon>
        <taxon>Rhabditidae</taxon>
        <taxon>Peloderinae</taxon>
        <taxon>Caenorhabditis</taxon>
    </lineage>
</organism>
<evidence type="ECO:0000256" key="3">
    <source>
        <dbReference type="ARBA" id="ARBA00022692"/>
    </source>
</evidence>
<keyword evidence="8 9" id="KW-0807">Transducer</keyword>
<feature type="transmembrane region" description="Helical" evidence="10">
    <location>
        <begin position="286"/>
        <end position="306"/>
    </location>
</feature>
<evidence type="ECO:0000256" key="4">
    <source>
        <dbReference type="ARBA" id="ARBA00022989"/>
    </source>
</evidence>
<dbReference type="FunCoup" id="G0MWZ8">
    <property type="interactions" value="16"/>
</dbReference>
<evidence type="ECO:0000256" key="7">
    <source>
        <dbReference type="ARBA" id="ARBA00023170"/>
    </source>
</evidence>
<dbReference type="GO" id="GO:0004983">
    <property type="term" value="F:neuropeptide Y receptor activity"/>
    <property type="evidence" value="ECO:0007669"/>
    <property type="project" value="InterPro"/>
</dbReference>
<dbReference type="InterPro" id="IPR000611">
    <property type="entry name" value="NPY_rcpt"/>
</dbReference>
<dbReference type="GO" id="GO:0005886">
    <property type="term" value="C:plasma membrane"/>
    <property type="evidence" value="ECO:0007669"/>
    <property type="project" value="TreeGrafter"/>
</dbReference>
<dbReference type="PROSITE" id="PS00237">
    <property type="entry name" value="G_PROTEIN_RECEP_F1_1"/>
    <property type="match status" value="1"/>
</dbReference>
<evidence type="ECO:0000256" key="8">
    <source>
        <dbReference type="ARBA" id="ARBA00023224"/>
    </source>
</evidence>
<proteinExistence type="inferred from homology"/>
<dbReference type="GO" id="GO:0042923">
    <property type="term" value="F:neuropeptide binding"/>
    <property type="evidence" value="ECO:0007669"/>
    <property type="project" value="TreeGrafter"/>
</dbReference>
<keyword evidence="6 10" id="KW-0472">Membrane</keyword>
<evidence type="ECO:0000313" key="13">
    <source>
        <dbReference type="Proteomes" id="UP000008068"/>
    </source>
</evidence>
<dbReference type="HOGENOM" id="CLU_009579_6_1_1"/>
<dbReference type="OrthoDB" id="9046662at2759"/>
<accession>G0MWZ8</accession>
<dbReference type="EMBL" id="GL379818">
    <property type="protein sequence ID" value="EGT46754.1"/>
    <property type="molecule type" value="Genomic_DNA"/>
</dbReference>
<keyword evidence="5 9" id="KW-0297">G-protein coupled receptor</keyword>
<keyword evidence="3 9" id="KW-0812">Transmembrane</keyword>
<evidence type="ECO:0000313" key="12">
    <source>
        <dbReference type="EMBL" id="EGT46754.1"/>
    </source>
</evidence>
<feature type="transmembrane region" description="Helical" evidence="10">
    <location>
        <begin position="28"/>
        <end position="54"/>
    </location>
</feature>
<dbReference type="SMART" id="SM01381">
    <property type="entry name" value="7TM_GPCR_Srsx"/>
    <property type="match status" value="1"/>
</dbReference>
<evidence type="ECO:0000256" key="10">
    <source>
        <dbReference type="SAM" id="Phobius"/>
    </source>
</evidence>
<evidence type="ECO:0000256" key="2">
    <source>
        <dbReference type="ARBA" id="ARBA00010663"/>
    </source>
</evidence>
<keyword evidence="4 10" id="KW-1133">Transmembrane helix</keyword>
<dbReference type="InterPro" id="IPR000276">
    <property type="entry name" value="GPCR_Rhodpsn"/>
</dbReference>
<evidence type="ECO:0000256" key="1">
    <source>
        <dbReference type="ARBA" id="ARBA00004141"/>
    </source>
</evidence>
<dbReference type="PRINTS" id="PR00237">
    <property type="entry name" value="GPCRRHODOPSN"/>
</dbReference>
<feature type="transmembrane region" description="Helical" evidence="10">
    <location>
        <begin position="191"/>
        <end position="215"/>
    </location>
</feature>
<dbReference type="Gene3D" id="1.20.1070.10">
    <property type="entry name" value="Rhodopsin 7-helix transmembrane proteins"/>
    <property type="match status" value="1"/>
</dbReference>
<name>G0MWZ8_CAEBE</name>
<dbReference type="PRINTS" id="PR01012">
    <property type="entry name" value="NRPEPTIDEYR"/>
</dbReference>